<reference evidence="4 5" key="1">
    <citation type="submission" date="2016-10" db="EMBL/GenBank/DDBJ databases">
        <authorList>
            <person name="Varghese N."/>
            <person name="Submissions S."/>
        </authorList>
    </citation>
    <scope>NUCLEOTIDE SEQUENCE [LARGE SCALE GENOMIC DNA]</scope>
    <source>
        <strain evidence="4 5">DSM 9169</strain>
    </source>
</reference>
<evidence type="ECO:0000313" key="4">
    <source>
        <dbReference type="EMBL" id="SDU03829.1"/>
    </source>
</evidence>
<dbReference type="PANTHER" id="PTHR43096:SF48">
    <property type="entry name" value="CHAPERONE PROTEIN DNAJ"/>
    <property type="match status" value="1"/>
</dbReference>
<dbReference type="PRINTS" id="PR00625">
    <property type="entry name" value="JDOMAIN"/>
</dbReference>
<dbReference type="RefSeq" id="WP_058237291.1">
    <property type="nucleotide sequence ID" value="NZ_LT629792.1"/>
</dbReference>
<dbReference type="InterPro" id="IPR018253">
    <property type="entry name" value="DnaJ_domain_CS"/>
</dbReference>
<keyword evidence="5" id="KW-1185">Reference proteome</keyword>
<dbReference type="PROSITE" id="PS00636">
    <property type="entry name" value="DNAJ_1"/>
    <property type="match status" value="1"/>
</dbReference>
<name>A0ABY0VAW7_9ACTO</name>
<dbReference type="Gene3D" id="2.60.260.20">
    <property type="entry name" value="Urease metallochaperone UreE, N-terminal domain"/>
    <property type="match status" value="2"/>
</dbReference>
<dbReference type="EMBL" id="LT629792">
    <property type="protein sequence ID" value="SDU03829.1"/>
    <property type="molecule type" value="Genomic_DNA"/>
</dbReference>
<dbReference type="PANTHER" id="PTHR43096">
    <property type="entry name" value="DNAJ HOMOLOG 1, MITOCHONDRIAL-RELATED"/>
    <property type="match status" value="1"/>
</dbReference>
<keyword evidence="1" id="KW-0143">Chaperone</keyword>
<protein>
    <submittedName>
        <fullName evidence="4">Molecular chaperone DnaJ</fullName>
    </submittedName>
</protein>
<dbReference type="Gene3D" id="1.10.287.110">
    <property type="entry name" value="DnaJ domain"/>
    <property type="match status" value="1"/>
</dbReference>
<evidence type="ECO:0000256" key="1">
    <source>
        <dbReference type="ARBA" id="ARBA00023186"/>
    </source>
</evidence>
<proteinExistence type="predicted"/>
<gene>
    <name evidence="4" type="ORF">SAMN04489714_1781</name>
</gene>
<dbReference type="InterPro" id="IPR002939">
    <property type="entry name" value="DnaJ_C"/>
</dbReference>
<dbReference type="Proteomes" id="UP000198976">
    <property type="component" value="Chromosome I"/>
</dbReference>
<dbReference type="SUPFAM" id="SSF46565">
    <property type="entry name" value="Chaperone J-domain"/>
    <property type="match status" value="1"/>
</dbReference>
<feature type="region of interest" description="Disordered" evidence="2">
    <location>
        <begin position="146"/>
        <end position="173"/>
    </location>
</feature>
<dbReference type="PROSITE" id="PS50076">
    <property type="entry name" value="DNAJ_2"/>
    <property type="match status" value="1"/>
</dbReference>
<dbReference type="CDD" id="cd06257">
    <property type="entry name" value="DnaJ"/>
    <property type="match status" value="1"/>
</dbReference>
<dbReference type="Pfam" id="PF01556">
    <property type="entry name" value="DnaJ_C"/>
    <property type="match status" value="1"/>
</dbReference>
<dbReference type="SUPFAM" id="SSF49493">
    <property type="entry name" value="HSP40/DnaJ peptide-binding domain"/>
    <property type="match status" value="2"/>
</dbReference>
<dbReference type="InterPro" id="IPR008971">
    <property type="entry name" value="HSP40/DnaJ_pept-bd"/>
</dbReference>
<feature type="domain" description="J" evidence="3">
    <location>
        <begin position="10"/>
        <end position="75"/>
    </location>
</feature>
<dbReference type="Pfam" id="PF00226">
    <property type="entry name" value="DnaJ"/>
    <property type="match status" value="1"/>
</dbReference>
<dbReference type="InterPro" id="IPR036869">
    <property type="entry name" value="J_dom_sf"/>
</dbReference>
<organism evidence="4 5">
    <name type="scientific">Schaalia radingae</name>
    <dbReference type="NCBI Taxonomy" id="131110"/>
    <lineage>
        <taxon>Bacteria</taxon>
        <taxon>Bacillati</taxon>
        <taxon>Actinomycetota</taxon>
        <taxon>Actinomycetes</taxon>
        <taxon>Actinomycetales</taxon>
        <taxon>Actinomycetaceae</taxon>
        <taxon>Schaalia</taxon>
    </lineage>
</organism>
<feature type="compositionally biased region" description="Gly residues" evidence="2">
    <location>
        <begin position="146"/>
        <end position="164"/>
    </location>
</feature>
<evidence type="ECO:0000256" key="2">
    <source>
        <dbReference type="SAM" id="MobiDB-lite"/>
    </source>
</evidence>
<accession>A0ABY0VAW7</accession>
<dbReference type="SMART" id="SM00271">
    <property type="entry name" value="DnaJ"/>
    <property type="match status" value="1"/>
</dbReference>
<sequence>MSGQDWLEKDFYKTLGVGKDADAAAIKKAYRKLARKWHPDQNPGDAKAEERFKEIGEAYAVLSDPEQRKQYDALRSMAGGGARFQAGPGGAAGGAGFEDLFSNLFGGGGGPGGQTRVRYSTQGGGGAGFEDMFSNLFGGSAGGQSGPYGSGSFGQGAPGAGFGGPRPQRGNDLRASTTLTFRQSMEDTTVRMTVDGHSMTVRIPAGVKDGQKIRLRGKGRPGSNGGKNGDLIVTINVARHPVYSRDGDNLRMQLPVTMSEAALGAKVSVPLPDGSHVAMKIPAGTQSGAVLRLRHRGAPNGKRRGDLMVEVQVAVPTKLTKQQREALDAFSASLGDWDPRADLAKRAEA</sequence>
<evidence type="ECO:0000259" key="3">
    <source>
        <dbReference type="PROSITE" id="PS50076"/>
    </source>
</evidence>
<dbReference type="InterPro" id="IPR001623">
    <property type="entry name" value="DnaJ_domain"/>
</dbReference>
<dbReference type="CDD" id="cd10747">
    <property type="entry name" value="DnaJ_C"/>
    <property type="match status" value="1"/>
</dbReference>
<evidence type="ECO:0000313" key="5">
    <source>
        <dbReference type="Proteomes" id="UP000198976"/>
    </source>
</evidence>